<proteinExistence type="predicted"/>
<comment type="caution">
    <text evidence="2">The sequence shown here is derived from an EMBL/GenBank/DDBJ whole genome shotgun (WGS) entry which is preliminary data.</text>
</comment>
<name>A0A1Y2EG55_9PEZI</name>
<sequence>MADEPKDSGFSLGGFFTRCGLPLSARDDCDAFARSQYTEPIRPAPFQGYCSYTVFVGEDTIIQFRPADYSLDIAIVSAACDVFGDLVPETKFLGRLDGTGLHIYSMRRLTGLSLTDLRSTNSSNCNQTKLQRQRMVKDFARLQAASWKNAKSKDQVREKGKVGSSLQWRLNLLSSGIPSRFQEFVDPLLRELPKIEEMPWIVSHGDFIPANVLVCPESGKLLGLLDWAEAEYLPFGISLYGLEELLGEVKNGCFEYFSEAKSLRKLFWSEILSMIPQLCTDADKLKIVRSAQIFGIFLWHGIAFDDGKLNRAVNEGTDDEEIQRLDAFLFDSSGPSSGYLRGQKPWLGVQFARLRDHLLGAI</sequence>
<reference evidence="2 3" key="1">
    <citation type="submission" date="2016-07" db="EMBL/GenBank/DDBJ databases">
        <title>Pervasive Adenine N6-methylation of Active Genes in Fungi.</title>
        <authorList>
            <consortium name="DOE Joint Genome Institute"/>
            <person name="Mondo S.J."/>
            <person name="Dannebaum R.O."/>
            <person name="Kuo R.C."/>
            <person name="Labutti K."/>
            <person name="Haridas S."/>
            <person name="Kuo A."/>
            <person name="Salamov A."/>
            <person name="Ahrendt S.R."/>
            <person name="Lipzen A."/>
            <person name="Sullivan W."/>
            <person name="Andreopoulos W.B."/>
            <person name="Clum A."/>
            <person name="Lindquist E."/>
            <person name="Daum C."/>
            <person name="Ramamoorthy G.K."/>
            <person name="Gryganskyi A."/>
            <person name="Culley D."/>
            <person name="Magnuson J.K."/>
            <person name="James T.Y."/>
            <person name="O'Malley M.A."/>
            <person name="Stajich J.E."/>
            <person name="Spatafora J.W."/>
            <person name="Visel A."/>
            <person name="Grigoriev I.V."/>
        </authorList>
    </citation>
    <scope>NUCLEOTIDE SEQUENCE [LARGE SCALE GENOMIC DNA]</scope>
    <source>
        <strain evidence="2 3">CBS 129021</strain>
    </source>
</reference>
<dbReference type="GeneID" id="63771381"/>
<dbReference type="AlphaFoldDB" id="A0A1Y2EG55"/>
<evidence type="ECO:0000313" key="3">
    <source>
        <dbReference type="Proteomes" id="UP000193689"/>
    </source>
</evidence>
<organism evidence="2 3">
    <name type="scientific">Pseudomassariella vexata</name>
    <dbReference type="NCBI Taxonomy" id="1141098"/>
    <lineage>
        <taxon>Eukaryota</taxon>
        <taxon>Fungi</taxon>
        <taxon>Dikarya</taxon>
        <taxon>Ascomycota</taxon>
        <taxon>Pezizomycotina</taxon>
        <taxon>Sordariomycetes</taxon>
        <taxon>Xylariomycetidae</taxon>
        <taxon>Amphisphaeriales</taxon>
        <taxon>Pseudomassariaceae</taxon>
        <taxon>Pseudomassariella</taxon>
    </lineage>
</organism>
<gene>
    <name evidence="2" type="ORF">BCR38DRAFT_332638</name>
</gene>
<evidence type="ECO:0000259" key="1">
    <source>
        <dbReference type="Pfam" id="PF01636"/>
    </source>
</evidence>
<dbReference type="EMBL" id="MCFJ01000002">
    <property type="protein sequence ID" value="ORY69775.1"/>
    <property type="molecule type" value="Genomic_DNA"/>
</dbReference>
<dbReference type="Gene3D" id="3.90.1200.10">
    <property type="match status" value="1"/>
</dbReference>
<dbReference type="OrthoDB" id="5598852at2759"/>
<dbReference type="Pfam" id="PF01636">
    <property type="entry name" value="APH"/>
    <property type="match status" value="1"/>
</dbReference>
<dbReference type="SUPFAM" id="SSF56112">
    <property type="entry name" value="Protein kinase-like (PK-like)"/>
    <property type="match status" value="1"/>
</dbReference>
<dbReference type="Proteomes" id="UP000193689">
    <property type="component" value="Unassembled WGS sequence"/>
</dbReference>
<dbReference type="InterPro" id="IPR011009">
    <property type="entry name" value="Kinase-like_dom_sf"/>
</dbReference>
<dbReference type="InParanoid" id="A0A1Y2EG55"/>
<accession>A0A1Y2EG55</accession>
<evidence type="ECO:0000313" key="2">
    <source>
        <dbReference type="EMBL" id="ORY69775.1"/>
    </source>
</evidence>
<dbReference type="RefSeq" id="XP_040719725.1">
    <property type="nucleotide sequence ID" value="XM_040855169.1"/>
</dbReference>
<feature type="domain" description="Aminoglycoside phosphotransferase" evidence="1">
    <location>
        <begin position="55"/>
        <end position="232"/>
    </location>
</feature>
<keyword evidence="3" id="KW-1185">Reference proteome</keyword>
<dbReference type="InterPro" id="IPR002575">
    <property type="entry name" value="Aminoglycoside_PTrfase"/>
</dbReference>
<dbReference type="STRING" id="1141098.A0A1Y2EG55"/>
<protein>
    <recommendedName>
        <fullName evidence="1">Aminoglycoside phosphotransferase domain-containing protein</fullName>
    </recommendedName>
</protein>